<dbReference type="RefSeq" id="WP_184857357.1">
    <property type="nucleotide sequence ID" value="NZ_JACHLK010000004.1"/>
</dbReference>
<dbReference type="GO" id="GO:0009253">
    <property type="term" value="P:peptidoglycan catabolic process"/>
    <property type="evidence" value="ECO:0007669"/>
    <property type="project" value="InterPro"/>
</dbReference>
<dbReference type="AlphaFoldDB" id="A0A7X0PDR2"/>
<evidence type="ECO:0000256" key="10">
    <source>
        <dbReference type="ARBA" id="ARBA00023316"/>
    </source>
</evidence>
<dbReference type="Gene3D" id="3.40.80.10">
    <property type="entry name" value="Peptidoglycan recognition protein-like"/>
    <property type="match status" value="1"/>
</dbReference>
<dbReference type="NCBIfam" id="NF008758">
    <property type="entry name" value="PRK11789.1"/>
    <property type="match status" value="1"/>
</dbReference>
<evidence type="ECO:0000259" key="13">
    <source>
        <dbReference type="SMART" id="SM00644"/>
    </source>
</evidence>
<dbReference type="SMART" id="SM00644">
    <property type="entry name" value="Ami_2"/>
    <property type="match status" value="1"/>
</dbReference>
<dbReference type="Proteomes" id="UP000575083">
    <property type="component" value="Unassembled WGS sequence"/>
</dbReference>
<dbReference type="InterPro" id="IPR036505">
    <property type="entry name" value="Amidase/PGRP_sf"/>
</dbReference>
<dbReference type="EC" id="3.5.1.28" evidence="5"/>
<feature type="domain" description="N-acetylmuramoyl-L-alanine amidase" evidence="13">
    <location>
        <begin position="28"/>
        <end position="176"/>
    </location>
</feature>
<protein>
    <recommendedName>
        <fullName evidence="11">1,6-anhydro-N-acetylmuramyl-L-alanine amidase AmpD</fullName>
        <ecNumber evidence="5">3.5.1.28</ecNumber>
    </recommendedName>
    <alternativeName>
        <fullName evidence="12">N-acetylmuramoyl-L-alanine amidase</fullName>
    </alternativeName>
</protein>
<evidence type="ECO:0000256" key="9">
    <source>
        <dbReference type="ARBA" id="ARBA00022833"/>
    </source>
</evidence>
<organism evidence="14 15">
    <name type="scientific">Acidovorax soli</name>
    <dbReference type="NCBI Taxonomy" id="592050"/>
    <lineage>
        <taxon>Bacteria</taxon>
        <taxon>Pseudomonadati</taxon>
        <taxon>Pseudomonadota</taxon>
        <taxon>Betaproteobacteria</taxon>
        <taxon>Burkholderiales</taxon>
        <taxon>Comamonadaceae</taxon>
        <taxon>Acidovorax</taxon>
    </lineage>
</organism>
<evidence type="ECO:0000256" key="8">
    <source>
        <dbReference type="ARBA" id="ARBA00022801"/>
    </source>
</evidence>
<evidence type="ECO:0000313" key="15">
    <source>
        <dbReference type="Proteomes" id="UP000575083"/>
    </source>
</evidence>
<dbReference type="GO" id="GO:0046872">
    <property type="term" value="F:metal ion binding"/>
    <property type="evidence" value="ECO:0007669"/>
    <property type="project" value="UniProtKB-KW"/>
</dbReference>
<dbReference type="CDD" id="cd06583">
    <property type="entry name" value="PGRP"/>
    <property type="match status" value="1"/>
</dbReference>
<name>A0A7X0PDR2_9BURK</name>
<evidence type="ECO:0000256" key="5">
    <source>
        <dbReference type="ARBA" id="ARBA00011901"/>
    </source>
</evidence>
<comment type="caution">
    <text evidence="14">The sequence shown here is derived from an EMBL/GenBank/DDBJ whole genome shotgun (WGS) entry which is preliminary data.</text>
</comment>
<dbReference type="GO" id="GO:0005737">
    <property type="term" value="C:cytoplasm"/>
    <property type="evidence" value="ECO:0007669"/>
    <property type="project" value="UniProtKB-SubCell"/>
</dbReference>
<keyword evidence="7" id="KW-0479">Metal-binding</keyword>
<comment type="cofactor">
    <cofactor evidence="2">
        <name>Zn(2+)</name>
        <dbReference type="ChEBI" id="CHEBI:29105"/>
    </cofactor>
</comment>
<accession>A0A7X0PDR2</accession>
<gene>
    <name evidence="14" type="ORF">HNP48_002571</name>
</gene>
<keyword evidence="9" id="KW-0862">Zinc</keyword>
<evidence type="ECO:0000256" key="11">
    <source>
        <dbReference type="ARBA" id="ARBA00039257"/>
    </source>
</evidence>
<dbReference type="GO" id="GO:0009254">
    <property type="term" value="P:peptidoglycan turnover"/>
    <property type="evidence" value="ECO:0007669"/>
    <property type="project" value="TreeGrafter"/>
</dbReference>
<comment type="catalytic activity">
    <reaction evidence="1">
        <text>Hydrolyzes the link between N-acetylmuramoyl residues and L-amino acid residues in certain cell-wall glycopeptides.</text>
        <dbReference type="EC" id="3.5.1.28"/>
    </reaction>
</comment>
<dbReference type="PANTHER" id="PTHR30417">
    <property type="entry name" value="N-ACETYLMURAMOYL-L-ALANINE AMIDASE AMID"/>
    <property type="match status" value="1"/>
</dbReference>
<sequence length="211" mass="23250">MTTLADGADAGGSAWEQGWHRSAVRHPSPNFGPRPPAAQIDLIVVHSISLPPGEYGGPAVHQLFTNTLDWDAHPYYQGIRGLTVSAHFFIDRTGRLWQFVDCDQRAWHAGPSAYRGRAQCNDDSIGIELEGLEGERFEPAQYATLAWLCRDIALRYPIAHLAGHEHIAPGRKHDPGAGFDWPGVQQALGWPMARFPEATWAAPRENGQGDK</sequence>
<dbReference type="SUPFAM" id="SSF55846">
    <property type="entry name" value="N-acetylmuramoyl-L-alanine amidase-like"/>
    <property type="match status" value="1"/>
</dbReference>
<evidence type="ECO:0000256" key="7">
    <source>
        <dbReference type="ARBA" id="ARBA00022723"/>
    </source>
</evidence>
<evidence type="ECO:0000256" key="12">
    <source>
        <dbReference type="ARBA" id="ARBA00042615"/>
    </source>
</evidence>
<evidence type="ECO:0000256" key="3">
    <source>
        <dbReference type="ARBA" id="ARBA00004496"/>
    </source>
</evidence>
<dbReference type="EMBL" id="JACHLK010000004">
    <property type="protein sequence ID" value="MBB6559899.1"/>
    <property type="molecule type" value="Genomic_DNA"/>
</dbReference>
<reference evidence="14 15" key="1">
    <citation type="submission" date="2020-08" db="EMBL/GenBank/DDBJ databases">
        <title>Functional genomics of gut bacteria from endangered species of beetles.</title>
        <authorList>
            <person name="Carlos-Shanley C."/>
        </authorList>
    </citation>
    <scope>NUCLEOTIDE SEQUENCE [LARGE SCALE GENOMIC DNA]</scope>
    <source>
        <strain evidence="14 15">S00198</strain>
    </source>
</reference>
<dbReference type="Pfam" id="PF01510">
    <property type="entry name" value="Amidase_2"/>
    <property type="match status" value="1"/>
</dbReference>
<comment type="similarity">
    <text evidence="4">Belongs to the N-acetylmuramoyl-L-alanine amidase 2 family.</text>
</comment>
<proteinExistence type="inferred from homology"/>
<keyword evidence="6" id="KW-0963">Cytoplasm</keyword>
<evidence type="ECO:0000256" key="4">
    <source>
        <dbReference type="ARBA" id="ARBA00007553"/>
    </source>
</evidence>
<keyword evidence="8" id="KW-0378">Hydrolase</keyword>
<evidence type="ECO:0000256" key="1">
    <source>
        <dbReference type="ARBA" id="ARBA00001561"/>
    </source>
</evidence>
<keyword evidence="15" id="KW-1185">Reference proteome</keyword>
<dbReference type="InterPro" id="IPR002502">
    <property type="entry name" value="Amidase_domain"/>
</dbReference>
<evidence type="ECO:0000256" key="2">
    <source>
        <dbReference type="ARBA" id="ARBA00001947"/>
    </source>
</evidence>
<evidence type="ECO:0000313" key="14">
    <source>
        <dbReference type="EMBL" id="MBB6559899.1"/>
    </source>
</evidence>
<dbReference type="GO" id="GO:0008745">
    <property type="term" value="F:N-acetylmuramoyl-L-alanine amidase activity"/>
    <property type="evidence" value="ECO:0007669"/>
    <property type="project" value="UniProtKB-EC"/>
</dbReference>
<comment type="subcellular location">
    <subcellularLocation>
        <location evidence="3">Cytoplasm</location>
    </subcellularLocation>
</comment>
<dbReference type="PANTHER" id="PTHR30417:SF4">
    <property type="entry name" value="1,6-ANHYDRO-N-ACETYLMURAMYL-L-ALANINE AMIDASE AMPD"/>
    <property type="match status" value="1"/>
</dbReference>
<dbReference type="GO" id="GO:0071555">
    <property type="term" value="P:cell wall organization"/>
    <property type="evidence" value="ECO:0007669"/>
    <property type="project" value="UniProtKB-KW"/>
</dbReference>
<dbReference type="InterPro" id="IPR051206">
    <property type="entry name" value="NAMLAA_amidase_2"/>
</dbReference>
<keyword evidence="10" id="KW-0961">Cell wall biogenesis/degradation</keyword>
<evidence type="ECO:0000256" key="6">
    <source>
        <dbReference type="ARBA" id="ARBA00022490"/>
    </source>
</evidence>